<dbReference type="InterPro" id="IPR011047">
    <property type="entry name" value="Quinoprotein_ADH-like_sf"/>
</dbReference>
<feature type="signal peptide" evidence="1">
    <location>
        <begin position="1"/>
        <end position="24"/>
    </location>
</feature>
<evidence type="ECO:0000313" key="4">
    <source>
        <dbReference type="Proteomes" id="UP000320948"/>
    </source>
</evidence>
<dbReference type="InterPro" id="IPR002372">
    <property type="entry name" value="PQQ_rpt_dom"/>
</dbReference>
<dbReference type="Gene3D" id="2.130.10.10">
    <property type="entry name" value="YVTN repeat-like/Quinoprotein amine dehydrogenase"/>
    <property type="match status" value="1"/>
</dbReference>
<organism evidence="3 4">
    <name type="scientific">Blastochloris viridis</name>
    <name type="common">Rhodopseudomonas viridis</name>
    <dbReference type="NCBI Taxonomy" id="1079"/>
    <lineage>
        <taxon>Bacteria</taxon>
        <taxon>Pseudomonadati</taxon>
        <taxon>Pseudomonadota</taxon>
        <taxon>Alphaproteobacteria</taxon>
        <taxon>Hyphomicrobiales</taxon>
        <taxon>Blastochloridaceae</taxon>
        <taxon>Blastochloris</taxon>
    </lineage>
</organism>
<dbReference type="PROSITE" id="PS51257">
    <property type="entry name" value="PROKAR_LIPOPROTEIN"/>
    <property type="match status" value="1"/>
</dbReference>
<proteinExistence type="predicted"/>
<dbReference type="AlphaFoldDB" id="A0A6N4QYB7"/>
<dbReference type="InterPro" id="IPR015943">
    <property type="entry name" value="WD40/YVTN_repeat-like_dom_sf"/>
</dbReference>
<reference evidence="3 4" key="1">
    <citation type="journal article" date="2017" name="Nat. Commun.">
        <title>In situ click chemistry generation of cyclooxygenase-2 inhibitors.</title>
        <authorList>
            <person name="Bhardwaj A."/>
            <person name="Kaur J."/>
            <person name="Wuest M."/>
            <person name="Wuest F."/>
        </authorList>
    </citation>
    <scope>NUCLEOTIDE SEQUENCE [LARGE SCALE GENOMIC DNA]</scope>
    <source>
        <strain evidence="3">S2_018_000_R2_106</strain>
    </source>
</reference>
<sequence length="438" mass="46228">MRAVPFSSLAIAAALLLAGCSVFKDEEKVKLSGERIDVTLQPTLLQADPVAAKEPFDIPSAQPLENWAMRGGNAAHAPGHVELPAQVKRAWTYKLGGKVGRGEALLNPPIVHSGRVFAVNTKGEVTALDAKTGKRLWEVELPFKKGSEAKVTGGLAVMGNLLFATTGDGQVFALTASDGKQAWQVDLAVPLRAAPTVEGERVFVTSHDNRLFALNALDGALVWTHSGMEEVLNLLASPAPAAGNGAVVVPYSSGEVYVLRASDGRYIWHDSLTSSFSGQDPESTVSAIAAPPVIADGLVYVVGLNGGLSAYGLANGQRFWRVDVLTSQMPIVAGMQMFALTEKGEMVGVNRRDGSIRWVSDLAAGLPESEGQRYWSGPVLAGGRLVATSSDGYAVSIKPETGEKIAQTNLDEPVTLPPVVADGGLYFLTDSGRIIAFR</sequence>
<keyword evidence="1" id="KW-0732">Signal</keyword>
<dbReference type="Pfam" id="PF13360">
    <property type="entry name" value="PQQ_2"/>
    <property type="match status" value="1"/>
</dbReference>
<name>A0A6N4QYB7_BLAVI</name>
<dbReference type="Proteomes" id="UP000320948">
    <property type="component" value="Unassembled WGS sequence"/>
</dbReference>
<dbReference type="SMART" id="SM00564">
    <property type="entry name" value="PQQ"/>
    <property type="match status" value="7"/>
</dbReference>
<gene>
    <name evidence="3" type="ORF">DI628_06185</name>
</gene>
<evidence type="ECO:0000256" key="1">
    <source>
        <dbReference type="SAM" id="SignalP"/>
    </source>
</evidence>
<feature type="domain" description="Pyrrolo-quinoline quinone repeat" evidence="2">
    <location>
        <begin position="122"/>
        <end position="358"/>
    </location>
</feature>
<feature type="chain" id="PRO_5027120197" description="Pyrrolo-quinoline quinone repeat domain-containing protein" evidence="1">
    <location>
        <begin position="25"/>
        <end position="438"/>
    </location>
</feature>
<protein>
    <recommendedName>
        <fullName evidence="2">Pyrrolo-quinoline quinone repeat domain-containing protein</fullName>
    </recommendedName>
</protein>
<dbReference type="EMBL" id="VAFM01000002">
    <property type="protein sequence ID" value="TKW60488.1"/>
    <property type="molecule type" value="Genomic_DNA"/>
</dbReference>
<evidence type="ECO:0000259" key="2">
    <source>
        <dbReference type="Pfam" id="PF13360"/>
    </source>
</evidence>
<dbReference type="SUPFAM" id="SSF50998">
    <property type="entry name" value="Quinoprotein alcohol dehydrogenase-like"/>
    <property type="match status" value="1"/>
</dbReference>
<dbReference type="PANTHER" id="PTHR34512:SF30">
    <property type="entry name" value="OUTER MEMBRANE PROTEIN ASSEMBLY FACTOR BAMB"/>
    <property type="match status" value="1"/>
</dbReference>
<dbReference type="PANTHER" id="PTHR34512">
    <property type="entry name" value="CELL SURFACE PROTEIN"/>
    <property type="match status" value="1"/>
</dbReference>
<evidence type="ECO:0000313" key="3">
    <source>
        <dbReference type="EMBL" id="TKW60488.1"/>
    </source>
</evidence>
<dbReference type="InterPro" id="IPR018391">
    <property type="entry name" value="PQQ_b-propeller_rpt"/>
</dbReference>
<comment type="caution">
    <text evidence="3">The sequence shown here is derived from an EMBL/GenBank/DDBJ whole genome shotgun (WGS) entry which is preliminary data.</text>
</comment>
<accession>A0A6N4QYB7</accession>